<keyword evidence="4 5" id="KW-0472">Membrane</keyword>
<sequence>MNDLIELIQSPRKYFSRDKDISMKFMYLLFLIFLALGTYVGVFVVSNKDIDKVIGMVHFSKWFIFSFSVVGGIIGTIIYVNIVYFVVYITCNKIEKKTYNKKIVKKLLYTSYVVPYILSYIITSIYSLLGGQSGIFTNIFSLIISALVSIFIYMTLKLNIKTKNVHKFLPVIIFIISIIPVIKYFIKLH</sequence>
<dbReference type="EMBL" id="CBXI010000023">
    <property type="protein sequence ID" value="CDL91252.1"/>
    <property type="molecule type" value="Genomic_DNA"/>
</dbReference>
<evidence type="ECO:0000259" key="6">
    <source>
        <dbReference type="Pfam" id="PF04893"/>
    </source>
</evidence>
<evidence type="ECO:0000256" key="3">
    <source>
        <dbReference type="ARBA" id="ARBA00022989"/>
    </source>
</evidence>
<keyword evidence="3 5" id="KW-1133">Transmembrane helix</keyword>
<evidence type="ECO:0000256" key="2">
    <source>
        <dbReference type="ARBA" id="ARBA00022692"/>
    </source>
</evidence>
<reference evidence="7 8" key="1">
    <citation type="journal article" date="2015" name="Genome Announc.">
        <title>Draft Genome Sequence of Clostridium tyrobutyricum Strain DIVETGP, Isolated from Cow's Milk for Grana Padano Production.</title>
        <authorList>
            <person name="Soggiu A."/>
            <person name="Piras C."/>
            <person name="Gaiarsa S."/>
            <person name="Sassera D."/>
            <person name="Roncada P."/>
            <person name="Bendixen E."/>
            <person name="Brasca M."/>
            <person name="Bonizzi L."/>
        </authorList>
    </citation>
    <scope>NUCLEOTIDE SEQUENCE [LARGE SCALE GENOMIC DNA]</scope>
    <source>
        <strain evidence="7 8">DIVETGP</strain>
    </source>
</reference>
<comment type="subcellular location">
    <subcellularLocation>
        <location evidence="1">Membrane</location>
        <topology evidence="1">Multi-pass membrane protein</topology>
    </subcellularLocation>
</comment>
<evidence type="ECO:0000313" key="7">
    <source>
        <dbReference type="EMBL" id="CDL91252.1"/>
    </source>
</evidence>
<proteinExistence type="predicted"/>
<dbReference type="Pfam" id="PF04893">
    <property type="entry name" value="Yip1"/>
    <property type="match status" value="1"/>
</dbReference>
<dbReference type="AlphaFoldDB" id="W6NGT2"/>
<evidence type="ECO:0000256" key="5">
    <source>
        <dbReference type="SAM" id="Phobius"/>
    </source>
</evidence>
<feature type="transmembrane region" description="Helical" evidence="5">
    <location>
        <begin position="21"/>
        <end position="42"/>
    </location>
</feature>
<accession>W6NGT2</accession>
<feature type="transmembrane region" description="Helical" evidence="5">
    <location>
        <begin position="62"/>
        <end position="87"/>
    </location>
</feature>
<dbReference type="Proteomes" id="UP000019482">
    <property type="component" value="Unassembled WGS sequence"/>
</dbReference>
<feature type="transmembrane region" description="Helical" evidence="5">
    <location>
        <begin position="135"/>
        <end position="156"/>
    </location>
</feature>
<keyword evidence="8" id="KW-1185">Reference proteome</keyword>
<keyword evidence="2 5" id="KW-0812">Transmembrane</keyword>
<organism evidence="7 8">
    <name type="scientific">Clostridium tyrobutyricum DIVETGP</name>
    <dbReference type="NCBI Taxonomy" id="1408889"/>
    <lineage>
        <taxon>Bacteria</taxon>
        <taxon>Bacillati</taxon>
        <taxon>Bacillota</taxon>
        <taxon>Clostridia</taxon>
        <taxon>Eubacteriales</taxon>
        <taxon>Clostridiaceae</taxon>
        <taxon>Clostridium</taxon>
    </lineage>
</organism>
<dbReference type="GeneID" id="29419718"/>
<protein>
    <recommendedName>
        <fullName evidence="6">Yip1 domain-containing protein</fullName>
    </recommendedName>
</protein>
<name>W6NGT2_CLOTY</name>
<feature type="domain" description="Yip1" evidence="6">
    <location>
        <begin position="6"/>
        <end position="177"/>
    </location>
</feature>
<gene>
    <name evidence="7" type="ORF">CTDIVETGP_1322</name>
</gene>
<evidence type="ECO:0000256" key="1">
    <source>
        <dbReference type="ARBA" id="ARBA00004141"/>
    </source>
</evidence>
<dbReference type="InterPro" id="IPR006977">
    <property type="entry name" value="Yip1_dom"/>
</dbReference>
<feature type="transmembrane region" description="Helical" evidence="5">
    <location>
        <begin position="168"/>
        <end position="186"/>
    </location>
</feature>
<comment type="caution">
    <text evidence="7">The sequence shown here is derived from an EMBL/GenBank/DDBJ whole genome shotgun (WGS) entry which is preliminary data.</text>
</comment>
<feature type="transmembrane region" description="Helical" evidence="5">
    <location>
        <begin position="107"/>
        <end position="129"/>
    </location>
</feature>
<evidence type="ECO:0000313" key="8">
    <source>
        <dbReference type="Proteomes" id="UP000019482"/>
    </source>
</evidence>
<dbReference type="GO" id="GO:0016020">
    <property type="term" value="C:membrane"/>
    <property type="evidence" value="ECO:0007669"/>
    <property type="project" value="UniProtKB-SubCell"/>
</dbReference>
<evidence type="ECO:0000256" key="4">
    <source>
        <dbReference type="ARBA" id="ARBA00023136"/>
    </source>
</evidence>
<dbReference type="RefSeq" id="WP_017894684.1">
    <property type="nucleotide sequence ID" value="NZ_CBXI010000023.1"/>
</dbReference>